<feature type="signal peptide" evidence="5">
    <location>
        <begin position="1"/>
        <end position="21"/>
    </location>
</feature>
<evidence type="ECO:0000259" key="6">
    <source>
        <dbReference type="PROSITE" id="PS50835"/>
    </source>
</evidence>
<keyword evidence="2 4" id="KW-0812">Transmembrane</keyword>
<dbReference type="Gene3D" id="2.60.40.10">
    <property type="entry name" value="Immunoglobulins"/>
    <property type="match status" value="2"/>
</dbReference>
<evidence type="ECO:0000313" key="8">
    <source>
        <dbReference type="Proteomes" id="UP001187415"/>
    </source>
</evidence>
<evidence type="ECO:0000256" key="2">
    <source>
        <dbReference type="ARBA" id="ARBA00022692"/>
    </source>
</evidence>
<dbReference type="AlphaFoldDB" id="A0AA88N398"/>
<dbReference type="EMBL" id="JAUPFM010000005">
    <property type="protein sequence ID" value="KAK2850775.1"/>
    <property type="molecule type" value="Genomic_DNA"/>
</dbReference>
<dbReference type="InterPro" id="IPR013783">
    <property type="entry name" value="Ig-like_fold"/>
</dbReference>
<comment type="subcellular location">
    <subcellularLocation>
        <location evidence="1">Membrane</location>
    </subcellularLocation>
</comment>
<keyword evidence="3 4" id="KW-0472">Membrane</keyword>
<dbReference type="PANTHER" id="PTHR11860">
    <property type="entry name" value="POLYMERIC-IMMUNOGLOBULIN RECEPTOR"/>
    <property type="match status" value="1"/>
</dbReference>
<keyword evidence="4" id="KW-1133">Transmembrane helix</keyword>
<reference evidence="7" key="1">
    <citation type="submission" date="2023-07" db="EMBL/GenBank/DDBJ databases">
        <title>Chromosome-level Genome Assembly of Striped Snakehead (Channa striata).</title>
        <authorList>
            <person name="Liu H."/>
        </authorList>
    </citation>
    <scope>NUCLEOTIDE SEQUENCE</scope>
    <source>
        <strain evidence="7">Gz</strain>
        <tissue evidence="7">Muscle</tissue>
    </source>
</reference>
<dbReference type="GO" id="GO:0005886">
    <property type="term" value="C:plasma membrane"/>
    <property type="evidence" value="ECO:0007669"/>
    <property type="project" value="TreeGrafter"/>
</dbReference>
<gene>
    <name evidence="7" type="ORF">Q5P01_007051</name>
</gene>
<evidence type="ECO:0000313" key="7">
    <source>
        <dbReference type="EMBL" id="KAK2850775.1"/>
    </source>
</evidence>
<accession>A0AA88N398</accession>
<feature type="chain" id="PRO_5041634926" description="Ig-like domain-containing protein" evidence="5">
    <location>
        <begin position="22"/>
        <end position="315"/>
    </location>
</feature>
<evidence type="ECO:0000256" key="1">
    <source>
        <dbReference type="ARBA" id="ARBA00004370"/>
    </source>
</evidence>
<dbReference type="PROSITE" id="PS50835">
    <property type="entry name" value="IG_LIKE"/>
    <property type="match status" value="1"/>
</dbReference>
<dbReference type="Proteomes" id="UP001187415">
    <property type="component" value="Unassembled WGS sequence"/>
</dbReference>
<feature type="transmembrane region" description="Helical" evidence="4">
    <location>
        <begin position="248"/>
        <end position="271"/>
    </location>
</feature>
<dbReference type="GO" id="GO:0004888">
    <property type="term" value="F:transmembrane signaling receptor activity"/>
    <property type="evidence" value="ECO:0007669"/>
    <property type="project" value="TreeGrafter"/>
</dbReference>
<sequence>MKIHPILFLCFLSALMDPNGSITIHRKKEGTNFKIQWQIKSSESWKFLCRNDCKDGVILINTTENRAENGSYSIEYTTRSSPGGVLQVNIKNLTKSDSGRYRCGVGNSPRDFEVKVIDAQGKEINIHIGDEGGTASVACYFPSDKSTKFFCQGECKGGKILINTTKNETRSDRYSITYAEESVRKRFLLRAIITQLNMSDSGRYTCGLGESLDEASIQEFDICVTDNPSKPGCTLQSDPSTSTSTTHALFLTLVICLPVAVVLVTVVLLSLQRLRETKASRRNKDVTLLAVTYENEIFQHSHSDGQSIDEEAATV</sequence>
<proteinExistence type="predicted"/>
<protein>
    <recommendedName>
        <fullName evidence="6">Ig-like domain-containing protein</fullName>
    </recommendedName>
</protein>
<evidence type="ECO:0000256" key="4">
    <source>
        <dbReference type="SAM" id="Phobius"/>
    </source>
</evidence>
<evidence type="ECO:0000256" key="3">
    <source>
        <dbReference type="ARBA" id="ARBA00023136"/>
    </source>
</evidence>
<dbReference type="InterPro" id="IPR050671">
    <property type="entry name" value="CD300_family_receptors"/>
</dbReference>
<dbReference type="PANTHER" id="PTHR11860:SF87">
    <property type="entry name" value="CMRF35-LIKE MOLECULE 8"/>
    <property type="match status" value="1"/>
</dbReference>
<organism evidence="7 8">
    <name type="scientific">Channa striata</name>
    <name type="common">Snakehead murrel</name>
    <name type="synonym">Ophicephalus striatus</name>
    <dbReference type="NCBI Taxonomy" id="64152"/>
    <lineage>
        <taxon>Eukaryota</taxon>
        <taxon>Metazoa</taxon>
        <taxon>Chordata</taxon>
        <taxon>Craniata</taxon>
        <taxon>Vertebrata</taxon>
        <taxon>Euteleostomi</taxon>
        <taxon>Actinopterygii</taxon>
        <taxon>Neopterygii</taxon>
        <taxon>Teleostei</taxon>
        <taxon>Neoteleostei</taxon>
        <taxon>Acanthomorphata</taxon>
        <taxon>Anabantaria</taxon>
        <taxon>Anabantiformes</taxon>
        <taxon>Channoidei</taxon>
        <taxon>Channidae</taxon>
        <taxon>Channa</taxon>
    </lineage>
</organism>
<evidence type="ECO:0000256" key="5">
    <source>
        <dbReference type="SAM" id="SignalP"/>
    </source>
</evidence>
<dbReference type="InterPro" id="IPR036179">
    <property type="entry name" value="Ig-like_dom_sf"/>
</dbReference>
<dbReference type="SUPFAM" id="SSF48726">
    <property type="entry name" value="Immunoglobulin"/>
    <property type="match status" value="2"/>
</dbReference>
<name>A0AA88N398_CHASR</name>
<feature type="domain" description="Ig-like" evidence="6">
    <location>
        <begin position="1"/>
        <end position="115"/>
    </location>
</feature>
<keyword evidence="8" id="KW-1185">Reference proteome</keyword>
<keyword evidence="5" id="KW-0732">Signal</keyword>
<comment type="caution">
    <text evidence="7">The sequence shown here is derived from an EMBL/GenBank/DDBJ whole genome shotgun (WGS) entry which is preliminary data.</text>
</comment>
<dbReference type="InterPro" id="IPR007110">
    <property type="entry name" value="Ig-like_dom"/>
</dbReference>